<sequence>MRVLVGYEDAYRLYRLVLAAAIEDSRPHPRVRSVALADMGSELAAFDPHAVVCSRPTTEYGRGNTSAWLQLPAEPNQPGYICLGGDHEVAVNAGLAKVLRVLDEAEEGLRRGALEGLS</sequence>
<dbReference type="KEGG" id="rmar:GBA65_21315"/>
<dbReference type="AlphaFoldDB" id="A0A6G8Q3G2"/>
<organism evidence="1 2">
    <name type="scientific">Rubrobacter marinus</name>
    <dbReference type="NCBI Taxonomy" id="2653852"/>
    <lineage>
        <taxon>Bacteria</taxon>
        <taxon>Bacillati</taxon>
        <taxon>Actinomycetota</taxon>
        <taxon>Rubrobacteria</taxon>
        <taxon>Rubrobacterales</taxon>
        <taxon>Rubrobacteraceae</taxon>
        <taxon>Rubrobacter</taxon>
    </lineage>
</organism>
<protein>
    <submittedName>
        <fullName evidence="1">Uncharacterized protein</fullName>
    </submittedName>
</protein>
<gene>
    <name evidence="1" type="ORF">GBA65_21315</name>
</gene>
<dbReference type="Proteomes" id="UP000502706">
    <property type="component" value="Plasmid unnamed1"/>
</dbReference>
<accession>A0A6G8Q3G2</accession>
<keyword evidence="2" id="KW-1185">Reference proteome</keyword>
<dbReference type="RefSeq" id="WP_166398709.1">
    <property type="nucleotide sequence ID" value="NZ_CP045122.1"/>
</dbReference>
<dbReference type="EMBL" id="CP045122">
    <property type="protein sequence ID" value="QIN80996.1"/>
    <property type="molecule type" value="Genomic_DNA"/>
</dbReference>
<evidence type="ECO:0000313" key="1">
    <source>
        <dbReference type="EMBL" id="QIN80996.1"/>
    </source>
</evidence>
<reference evidence="1 2" key="1">
    <citation type="submission" date="2019-10" db="EMBL/GenBank/DDBJ databases">
        <title>Rubrobacter sp nov SCSIO 52915 isolated from a deep-sea sediment in the South China Sea.</title>
        <authorList>
            <person name="Chen R.W."/>
        </authorList>
    </citation>
    <scope>NUCLEOTIDE SEQUENCE [LARGE SCALE GENOMIC DNA]</scope>
    <source>
        <strain evidence="1 2">SCSIO 52915</strain>
        <plasmid evidence="1 2">unnamed1</plasmid>
    </source>
</reference>
<geneLocation type="plasmid" evidence="1 2">
    <name>unnamed1</name>
</geneLocation>
<proteinExistence type="predicted"/>
<evidence type="ECO:0000313" key="2">
    <source>
        <dbReference type="Proteomes" id="UP000502706"/>
    </source>
</evidence>
<name>A0A6G8Q3G2_9ACTN</name>
<keyword evidence="1" id="KW-0614">Plasmid</keyword>